<dbReference type="HOGENOM" id="CLU_000445_87_0_6"/>
<dbReference type="BioCyc" id="PAER208963:G1G74-2725-MONOMER"/>
<dbReference type="InterPro" id="IPR014710">
    <property type="entry name" value="RmlC-like_jellyroll"/>
</dbReference>
<dbReference type="Pfam" id="PF02311">
    <property type="entry name" value="AraC_binding"/>
    <property type="match status" value="1"/>
</dbReference>
<dbReference type="AlphaFoldDB" id="A0A0H2ZAF2"/>
<dbReference type="InterPro" id="IPR003313">
    <property type="entry name" value="AraC-bd"/>
</dbReference>
<evidence type="ECO:0000256" key="4">
    <source>
        <dbReference type="ARBA" id="ARBA00023159"/>
    </source>
</evidence>
<dbReference type="PANTHER" id="PTHR11019">
    <property type="entry name" value="HTH-TYPE TRANSCRIPTIONAL REGULATOR NIMR"/>
    <property type="match status" value="1"/>
</dbReference>
<keyword evidence="5" id="KW-0804">Transcription</keyword>
<keyword evidence="2" id="KW-0805">Transcription regulation</keyword>
<dbReference type="Gene3D" id="1.10.10.60">
    <property type="entry name" value="Homeodomain-like"/>
    <property type="match status" value="1"/>
</dbReference>
<gene>
    <name evidence="7" type="ordered locus">PA14_32460</name>
</gene>
<dbReference type="PROSITE" id="PS01124">
    <property type="entry name" value="HTH_ARAC_FAMILY_2"/>
    <property type="match status" value="1"/>
</dbReference>
<evidence type="ECO:0000256" key="1">
    <source>
        <dbReference type="ARBA" id="ARBA00022491"/>
    </source>
</evidence>
<dbReference type="SUPFAM" id="SSF51182">
    <property type="entry name" value="RmlC-like cupins"/>
    <property type="match status" value="1"/>
</dbReference>
<dbReference type="PROSITE" id="PS00041">
    <property type="entry name" value="HTH_ARAC_FAMILY_1"/>
    <property type="match status" value="1"/>
</dbReference>
<reference evidence="7 8" key="1">
    <citation type="journal article" date="2006" name="Genome Biol.">
        <title>Genomic analysis reveals that Pseudomonas aeruginosa virulence is combinatorial.</title>
        <authorList>
            <person name="Lee D.G."/>
            <person name="Urbach J.M."/>
            <person name="Wu G."/>
            <person name="Liberati N.T."/>
            <person name="Feinbaum R.L."/>
            <person name="Miyata S."/>
            <person name="Diggins L.T."/>
            <person name="He J."/>
            <person name="Saucier M."/>
            <person name="Deziel E."/>
            <person name="Friedman L."/>
            <person name="Li L."/>
            <person name="Grills G."/>
            <person name="Montgomery K."/>
            <person name="Kucherlapati R."/>
            <person name="Rahme L.G."/>
            <person name="Ausubel F.M."/>
        </authorList>
    </citation>
    <scope>NUCLEOTIDE SEQUENCE [LARGE SCALE GENOMIC DNA]</scope>
    <source>
        <strain evidence="7 8">UCBPP-PA14</strain>
    </source>
</reference>
<protein>
    <submittedName>
        <fullName evidence="7">Putative transcriptional regulator</fullName>
    </submittedName>
</protein>
<evidence type="ECO:0000256" key="3">
    <source>
        <dbReference type="ARBA" id="ARBA00023125"/>
    </source>
</evidence>
<dbReference type="InterPro" id="IPR020449">
    <property type="entry name" value="Tscrpt_reg_AraC-type_HTH"/>
</dbReference>
<dbReference type="RefSeq" id="WP_003139124.1">
    <property type="nucleotide sequence ID" value="NC_008463.1"/>
</dbReference>
<dbReference type="GO" id="GO:0043565">
    <property type="term" value="F:sequence-specific DNA binding"/>
    <property type="evidence" value="ECO:0007669"/>
    <property type="project" value="InterPro"/>
</dbReference>
<dbReference type="InterPro" id="IPR018062">
    <property type="entry name" value="HTH_AraC-typ_CS"/>
</dbReference>
<evidence type="ECO:0000313" key="8">
    <source>
        <dbReference type="Proteomes" id="UP000000653"/>
    </source>
</evidence>
<dbReference type="Proteomes" id="UP000000653">
    <property type="component" value="Chromosome"/>
</dbReference>
<name>A0A0H2ZAF2_PSEAB</name>
<keyword evidence="1" id="KW-0678">Repressor</keyword>
<evidence type="ECO:0000256" key="5">
    <source>
        <dbReference type="ARBA" id="ARBA00023163"/>
    </source>
</evidence>
<proteinExistence type="predicted"/>
<dbReference type="InterPro" id="IPR009057">
    <property type="entry name" value="Homeodomain-like_sf"/>
</dbReference>
<feature type="domain" description="HTH araC/xylS-type" evidence="6">
    <location>
        <begin position="152"/>
        <end position="249"/>
    </location>
</feature>
<keyword evidence="3" id="KW-0238">DNA-binding</keyword>
<dbReference type="Pfam" id="PF12833">
    <property type="entry name" value="HTH_18"/>
    <property type="match status" value="1"/>
</dbReference>
<evidence type="ECO:0000256" key="2">
    <source>
        <dbReference type="ARBA" id="ARBA00023015"/>
    </source>
</evidence>
<evidence type="ECO:0000259" key="6">
    <source>
        <dbReference type="PROSITE" id="PS01124"/>
    </source>
</evidence>
<dbReference type="PANTHER" id="PTHR11019:SF159">
    <property type="entry name" value="TRANSCRIPTIONAL REGULATOR-RELATED"/>
    <property type="match status" value="1"/>
</dbReference>
<dbReference type="PRINTS" id="PR00032">
    <property type="entry name" value="HTHARAC"/>
</dbReference>
<dbReference type="Gene3D" id="2.60.120.10">
    <property type="entry name" value="Jelly Rolls"/>
    <property type="match status" value="1"/>
</dbReference>
<dbReference type="GO" id="GO:0009893">
    <property type="term" value="P:positive regulation of metabolic process"/>
    <property type="evidence" value="ECO:0007669"/>
    <property type="project" value="UniProtKB-ARBA"/>
</dbReference>
<dbReference type="GO" id="GO:0003700">
    <property type="term" value="F:DNA-binding transcription factor activity"/>
    <property type="evidence" value="ECO:0007669"/>
    <property type="project" value="InterPro"/>
</dbReference>
<dbReference type="InterPro" id="IPR018060">
    <property type="entry name" value="HTH_AraC"/>
</dbReference>
<evidence type="ECO:0000313" key="7">
    <source>
        <dbReference type="EMBL" id="ABJ11668.1"/>
    </source>
</evidence>
<keyword evidence="4" id="KW-0010">Activator</keyword>
<dbReference type="SMART" id="SM00342">
    <property type="entry name" value="HTH_ARAC"/>
    <property type="match status" value="1"/>
</dbReference>
<accession>A0A0H2ZAF2</accession>
<sequence length="255" mass="27861">MLPAPLPVPLFALRIDRAASRTASHRHACGQLYCLERGLLVVEDEHGRQALPPRQIAWIPPGHPHSAHSHGSLAGWSAYLAAEHCRDLPRHPGVLACSAFVALIVERATRWPPTGSAWSTERENLLRVLLDELRHAVPQRTRLPYPGDSRLRRIAEALLANPGDPRPAAEWARWAGLSSRSLSRLFGAETGMSFAQWRQLARLHAAVERLAAGQAVGEVAWSLGYESPSSFASAFRAVFGETPSGYSSRANEALA</sequence>
<dbReference type="SUPFAM" id="SSF46689">
    <property type="entry name" value="Homeodomain-like"/>
    <property type="match status" value="1"/>
</dbReference>
<dbReference type="CDD" id="cd06124">
    <property type="entry name" value="cupin_NimR-like_N"/>
    <property type="match status" value="1"/>
</dbReference>
<dbReference type="KEGG" id="pau:PA14_32460"/>
<organism evidence="7 8">
    <name type="scientific">Pseudomonas aeruginosa (strain UCBPP-PA14)</name>
    <dbReference type="NCBI Taxonomy" id="208963"/>
    <lineage>
        <taxon>Bacteria</taxon>
        <taxon>Pseudomonadati</taxon>
        <taxon>Pseudomonadota</taxon>
        <taxon>Gammaproteobacteria</taxon>
        <taxon>Pseudomonadales</taxon>
        <taxon>Pseudomonadaceae</taxon>
        <taxon>Pseudomonas</taxon>
    </lineage>
</organism>
<dbReference type="EMBL" id="CP000438">
    <property type="protein sequence ID" value="ABJ11668.1"/>
    <property type="molecule type" value="Genomic_DNA"/>
</dbReference>
<dbReference type="InterPro" id="IPR011051">
    <property type="entry name" value="RmlC_Cupin_sf"/>
</dbReference>
<dbReference type="FunFam" id="1.10.10.60:FF:000132">
    <property type="entry name" value="AraC family transcriptional regulator"/>
    <property type="match status" value="1"/>
</dbReference>